<organism evidence="2">
    <name type="scientific">Anopheles sinensis</name>
    <name type="common">Mosquito</name>
    <dbReference type="NCBI Taxonomy" id="74873"/>
    <lineage>
        <taxon>Eukaryota</taxon>
        <taxon>Metazoa</taxon>
        <taxon>Ecdysozoa</taxon>
        <taxon>Arthropoda</taxon>
        <taxon>Hexapoda</taxon>
        <taxon>Insecta</taxon>
        <taxon>Pterygota</taxon>
        <taxon>Neoptera</taxon>
        <taxon>Endopterygota</taxon>
        <taxon>Diptera</taxon>
        <taxon>Nematocera</taxon>
        <taxon>Culicoidea</taxon>
        <taxon>Culicidae</taxon>
        <taxon>Anophelinae</taxon>
        <taxon>Anopheles</taxon>
    </lineage>
</organism>
<gene>
    <name evidence="2" type="ORF">ZHAS_00021128</name>
</gene>
<evidence type="ECO:0000256" key="1">
    <source>
        <dbReference type="SAM" id="MobiDB-lite"/>
    </source>
</evidence>
<evidence type="ECO:0000313" key="4">
    <source>
        <dbReference type="Proteomes" id="UP000030765"/>
    </source>
</evidence>
<feature type="region of interest" description="Disordered" evidence="1">
    <location>
        <begin position="1"/>
        <end position="32"/>
    </location>
</feature>
<evidence type="ECO:0000313" key="2">
    <source>
        <dbReference type="EMBL" id="KFB52823.1"/>
    </source>
</evidence>
<proteinExistence type="predicted"/>
<dbReference type="EMBL" id="KE525406">
    <property type="protein sequence ID" value="KFB52823.1"/>
    <property type="molecule type" value="Genomic_DNA"/>
</dbReference>
<keyword evidence="4" id="KW-1185">Reference proteome</keyword>
<feature type="compositionally biased region" description="Basic and acidic residues" evidence="1">
    <location>
        <begin position="1"/>
        <end position="10"/>
    </location>
</feature>
<protein>
    <submittedName>
        <fullName evidence="2 3">Uncharacterized protein</fullName>
    </submittedName>
</protein>
<accession>A0A084WRH9</accession>
<dbReference type="VEuPathDB" id="VectorBase:ASIC021128"/>
<dbReference type="EnsemblMetazoa" id="ASIC021128-RA">
    <property type="protein sequence ID" value="ASIC021128-PA"/>
    <property type="gene ID" value="ASIC021128"/>
</dbReference>
<name>A0A084WRH9_ANOSI</name>
<dbReference type="EMBL" id="ATLV01026080">
    <property type="status" value="NOT_ANNOTATED_CDS"/>
    <property type="molecule type" value="Genomic_DNA"/>
</dbReference>
<reference evidence="3" key="2">
    <citation type="submission" date="2020-05" db="UniProtKB">
        <authorList>
            <consortium name="EnsemblMetazoa"/>
        </authorList>
    </citation>
    <scope>IDENTIFICATION</scope>
</reference>
<reference evidence="2 4" key="1">
    <citation type="journal article" date="2014" name="BMC Genomics">
        <title>Genome sequence of Anopheles sinensis provides insight into genetics basis of mosquito competence for malaria parasites.</title>
        <authorList>
            <person name="Zhou D."/>
            <person name="Zhang D."/>
            <person name="Ding G."/>
            <person name="Shi L."/>
            <person name="Hou Q."/>
            <person name="Ye Y."/>
            <person name="Xu Y."/>
            <person name="Zhou H."/>
            <person name="Xiong C."/>
            <person name="Li S."/>
            <person name="Yu J."/>
            <person name="Hong S."/>
            <person name="Yu X."/>
            <person name="Zou P."/>
            <person name="Chen C."/>
            <person name="Chang X."/>
            <person name="Wang W."/>
            <person name="Lv Y."/>
            <person name="Sun Y."/>
            <person name="Ma L."/>
            <person name="Shen B."/>
            <person name="Zhu C."/>
        </authorList>
    </citation>
    <scope>NUCLEOTIDE SEQUENCE [LARGE SCALE GENOMIC DNA]</scope>
</reference>
<feature type="region of interest" description="Disordered" evidence="1">
    <location>
        <begin position="68"/>
        <end position="90"/>
    </location>
</feature>
<sequence length="90" mass="10120">MPMRKLDGAGKKGIKRRPDRIRSIVPDRPGRKTARRRIVKMFDLGTTAPALLSMDVVDIIKGRAAEKRHSWGYDCKSSSERASERAPTLT</sequence>
<dbReference type="AlphaFoldDB" id="A0A084WRH9"/>
<dbReference type="Proteomes" id="UP000030765">
    <property type="component" value="Unassembled WGS sequence"/>
</dbReference>
<evidence type="ECO:0000313" key="3">
    <source>
        <dbReference type="EnsemblMetazoa" id="ASIC021128-PA"/>
    </source>
</evidence>
<feature type="compositionally biased region" description="Basic and acidic residues" evidence="1">
    <location>
        <begin position="68"/>
        <end position="84"/>
    </location>
</feature>